<proteinExistence type="predicted"/>
<dbReference type="AlphaFoldDB" id="A0AA95H0J6"/>
<accession>A0AA95H0J6</accession>
<organism evidence="1">
    <name type="scientific">Candidatus Thiocaldithrix dubininis</name>
    <dbReference type="NCBI Taxonomy" id="3080823"/>
    <lineage>
        <taxon>Bacteria</taxon>
        <taxon>Pseudomonadati</taxon>
        <taxon>Pseudomonadota</taxon>
        <taxon>Gammaproteobacteria</taxon>
        <taxon>Thiotrichales</taxon>
        <taxon>Thiotrichaceae</taxon>
        <taxon>Candidatus Thiocaldithrix</taxon>
    </lineage>
</organism>
<dbReference type="Pfam" id="PF07394">
    <property type="entry name" value="DUF1501"/>
    <property type="match status" value="1"/>
</dbReference>
<protein>
    <submittedName>
        <fullName evidence="1">DUF1501 domain-containing protein</fullName>
    </submittedName>
</protein>
<reference evidence="1" key="2">
    <citation type="submission" date="2023-04" db="EMBL/GenBank/DDBJ databases">
        <authorList>
            <person name="Beletskiy A.V."/>
            <person name="Mardanov A.V."/>
            <person name="Ravin N.V."/>
        </authorList>
    </citation>
    <scope>NUCLEOTIDE SEQUENCE</scope>
    <source>
        <strain evidence="1">GKL-01</strain>
    </source>
</reference>
<dbReference type="PROSITE" id="PS51318">
    <property type="entry name" value="TAT"/>
    <property type="match status" value="1"/>
</dbReference>
<evidence type="ECO:0000313" key="1">
    <source>
        <dbReference type="EMBL" id="WGZ89377.1"/>
    </source>
</evidence>
<dbReference type="EMBL" id="CP124755">
    <property type="protein sequence ID" value="WGZ89377.1"/>
    <property type="molecule type" value="Genomic_DNA"/>
</dbReference>
<reference evidence="1" key="1">
    <citation type="journal article" date="2023" name="Int. J. Mol. Sci.">
        <title>Metagenomics Revealed a New Genus 'Candidatus Thiocaldithrix dubininis' gen. nov., sp. nov. and a New Species 'Candidatus Thiothrix putei' sp. nov. in the Family Thiotrichaceae, Some Members of Which Have Traits of Both Na+- and H+-Motive Energetics.</title>
        <authorList>
            <person name="Ravin N.V."/>
            <person name="Muntyan M.S."/>
            <person name="Smolyakov D.D."/>
            <person name="Rudenko T.S."/>
            <person name="Beletsky A.V."/>
            <person name="Mardanov A.V."/>
            <person name="Grabovich M.Y."/>
        </authorList>
    </citation>
    <scope>NUCLEOTIDE SEQUENCE</scope>
    <source>
        <strain evidence="1">GKL-01</strain>
    </source>
</reference>
<dbReference type="InterPro" id="IPR006311">
    <property type="entry name" value="TAT_signal"/>
</dbReference>
<name>A0AA95H0J6_9GAMM</name>
<dbReference type="InterPro" id="IPR010869">
    <property type="entry name" value="DUF1501"/>
</dbReference>
<sequence length="427" mass="45903">MNRRDFLKLLGGAGLASTGLGSLSSAQAGSLHTGKVLLTIHLGGGWDHSSFADPRANVLINKWAASQSAGGAGNLRFAPVGENTAFFNKYYRYIMPVNGIVMFTNGHDVAARTRNTGSLLEGLPSTNELYAAAVGAQLPMPFVRQGGYDGSVGIMPFTALPDETLLRTLANPNFNSGTKTYYSSGHMDLVHKYATERLNGLASQPDNLPRWQRKLEELQRARAGTADMQALSSVLPSSLDTLDLQGTKRNGIRELHMFLVLAAAGLTATGSFGTGGWDSHGNHDTAHANTLTDLTRLLDYTWTKAESMGLAERLIVHVTSDVGRTPSYNATNGKDHWSIGADFLMAKNAPWGNRIVGVSGANHEQVKINPSTLKRDDTNGIYLQTKHLHAALRELLGISNHPLAQRYDLKAEALPLFNSAVASGITV</sequence>
<gene>
    <name evidence="1" type="ORF">QJT80_07600</name>
</gene>
<dbReference type="Proteomes" id="UP001300672">
    <property type="component" value="Chromosome"/>
</dbReference>
<dbReference type="KEGG" id="tdu:QJT80_07600"/>